<proteinExistence type="inferred from homology"/>
<keyword evidence="8" id="KW-1003">Cell membrane</keyword>
<keyword evidence="4 8" id="KW-0406">Ion transport</keyword>
<keyword evidence="7 8" id="KW-0066">ATP synthesis</keyword>
<accession>A0A151B570</accession>
<dbReference type="PRINTS" id="PR00125">
    <property type="entry name" value="ATPASEDELTA"/>
</dbReference>
<gene>
    <name evidence="8 9" type="primary">atpH</name>
    <name evidence="9" type="ORF">CLTEP_10760</name>
</gene>
<dbReference type="InterPro" id="IPR026015">
    <property type="entry name" value="ATP_synth_OSCP/delta_N_sf"/>
</dbReference>
<evidence type="ECO:0000256" key="1">
    <source>
        <dbReference type="ARBA" id="ARBA00004370"/>
    </source>
</evidence>
<comment type="function">
    <text evidence="8">This protein is part of the stalk that links CF(0) to CF(1). It either transmits conformational changes from CF(0) to CF(1) or is implicated in proton conduction.</text>
</comment>
<dbReference type="PATRIC" id="fig|1121338.3.peg.1109"/>
<dbReference type="GO" id="GO:0046933">
    <property type="term" value="F:proton-transporting ATP synthase activity, rotational mechanism"/>
    <property type="evidence" value="ECO:0007669"/>
    <property type="project" value="UniProtKB-UniRule"/>
</dbReference>
<comment type="function">
    <text evidence="8">F(1)F(0) ATP synthase produces ATP from ADP in the presence of a proton or sodium gradient. F-type ATPases consist of two structural domains, F(1) containing the extramembraneous catalytic core and F(0) containing the membrane proton channel, linked together by a central stalk and a peripheral stalk. During catalysis, ATP synthesis in the catalytic domain of F(1) is coupled via a rotary mechanism of the central stalk subunits to proton translocation.</text>
</comment>
<evidence type="ECO:0000256" key="3">
    <source>
        <dbReference type="ARBA" id="ARBA00022781"/>
    </source>
</evidence>
<dbReference type="Pfam" id="PF00213">
    <property type="entry name" value="OSCP"/>
    <property type="match status" value="1"/>
</dbReference>
<evidence type="ECO:0000313" key="10">
    <source>
        <dbReference type="Proteomes" id="UP000075531"/>
    </source>
</evidence>
<dbReference type="NCBIfam" id="TIGR01145">
    <property type="entry name" value="ATP_synt_delta"/>
    <property type="match status" value="1"/>
</dbReference>
<protein>
    <recommendedName>
        <fullName evidence="8">ATP synthase subunit delta</fullName>
    </recommendedName>
    <alternativeName>
        <fullName evidence="8">ATP synthase F(1) sector subunit delta</fullName>
    </alternativeName>
    <alternativeName>
        <fullName evidence="8">F-type ATPase subunit delta</fullName>
        <shortName evidence="8">F-ATPase subunit delta</shortName>
    </alternativeName>
</protein>
<sequence length="178" mass="21154">MYEYLDKRYALALYEIAEEKGKVEEYMNDLRNIVYFINNNKELHTVIEHPKINTAKKKQIFKKIFKGNIDDELLSFLLILIEKGRILFIEEKLEQMERIYLERHNKMQAEVITVIPLTEIEKENLKKILEKKYDKEIMILEKIDKDIIGGVYLKVGNDVIDDTIIFKLNAIKKSMLSI</sequence>
<dbReference type="OrthoDB" id="9802471at2"/>
<dbReference type="InterPro" id="IPR000711">
    <property type="entry name" value="ATPase_OSCP/dsu"/>
</dbReference>
<dbReference type="PANTHER" id="PTHR11910">
    <property type="entry name" value="ATP SYNTHASE DELTA CHAIN"/>
    <property type="match status" value="1"/>
</dbReference>
<keyword evidence="10" id="KW-1185">Reference proteome</keyword>
<evidence type="ECO:0000256" key="4">
    <source>
        <dbReference type="ARBA" id="ARBA00023065"/>
    </source>
</evidence>
<keyword evidence="6 8" id="KW-0139">CF(1)</keyword>
<evidence type="ECO:0000256" key="5">
    <source>
        <dbReference type="ARBA" id="ARBA00023136"/>
    </source>
</evidence>
<keyword evidence="2 8" id="KW-0813">Transport</keyword>
<dbReference type="GO" id="GO:0045259">
    <property type="term" value="C:proton-transporting ATP synthase complex"/>
    <property type="evidence" value="ECO:0007669"/>
    <property type="project" value="UniProtKB-KW"/>
</dbReference>
<evidence type="ECO:0000256" key="6">
    <source>
        <dbReference type="ARBA" id="ARBA00023196"/>
    </source>
</evidence>
<keyword evidence="3 8" id="KW-0375">Hydrogen ion transport</keyword>
<dbReference type="NCBIfam" id="NF004403">
    <property type="entry name" value="PRK05758.2-4"/>
    <property type="match status" value="1"/>
</dbReference>
<dbReference type="Proteomes" id="UP000075531">
    <property type="component" value="Unassembled WGS sequence"/>
</dbReference>
<evidence type="ECO:0000256" key="2">
    <source>
        <dbReference type="ARBA" id="ARBA00022448"/>
    </source>
</evidence>
<evidence type="ECO:0000313" key="9">
    <source>
        <dbReference type="EMBL" id="KYH34912.1"/>
    </source>
</evidence>
<dbReference type="PROSITE" id="PS00389">
    <property type="entry name" value="ATPASE_DELTA"/>
    <property type="match status" value="1"/>
</dbReference>
<evidence type="ECO:0000256" key="7">
    <source>
        <dbReference type="ARBA" id="ARBA00023310"/>
    </source>
</evidence>
<comment type="similarity">
    <text evidence="8">Belongs to the ATPase delta chain family.</text>
</comment>
<dbReference type="EMBL" id="LTBA01000008">
    <property type="protein sequence ID" value="KYH34912.1"/>
    <property type="molecule type" value="Genomic_DNA"/>
</dbReference>
<dbReference type="RefSeq" id="WP_066823678.1">
    <property type="nucleotide sequence ID" value="NZ_LTBA01000008.1"/>
</dbReference>
<dbReference type="STRING" id="1121338.CLTEP_10760"/>
<dbReference type="SUPFAM" id="SSF47928">
    <property type="entry name" value="N-terminal domain of the delta subunit of the F1F0-ATP synthase"/>
    <property type="match status" value="1"/>
</dbReference>
<dbReference type="AlphaFoldDB" id="A0A151B570"/>
<organism evidence="9 10">
    <name type="scientific">Clostridium tepidiprofundi DSM 19306</name>
    <dbReference type="NCBI Taxonomy" id="1121338"/>
    <lineage>
        <taxon>Bacteria</taxon>
        <taxon>Bacillati</taxon>
        <taxon>Bacillota</taxon>
        <taxon>Clostridia</taxon>
        <taxon>Eubacteriales</taxon>
        <taxon>Clostridiaceae</taxon>
        <taxon>Clostridium</taxon>
    </lineage>
</organism>
<dbReference type="Gene3D" id="1.10.520.20">
    <property type="entry name" value="N-terminal domain of the delta subunit of the F1F0-ATP synthase"/>
    <property type="match status" value="1"/>
</dbReference>
<dbReference type="InterPro" id="IPR020781">
    <property type="entry name" value="ATPase_OSCP/d_CS"/>
</dbReference>
<keyword evidence="5 8" id="KW-0472">Membrane</keyword>
<comment type="caution">
    <text evidence="9">The sequence shown here is derived from an EMBL/GenBank/DDBJ whole genome shotgun (WGS) entry which is preliminary data.</text>
</comment>
<dbReference type="GO" id="GO:0005886">
    <property type="term" value="C:plasma membrane"/>
    <property type="evidence" value="ECO:0007669"/>
    <property type="project" value="UniProtKB-SubCell"/>
</dbReference>
<name>A0A151B570_9CLOT</name>
<reference evidence="9 10" key="1">
    <citation type="submission" date="2016-02" db="EMBL/GenBank/DDBJ databases">
        <title>Genome sequence of Clostridium tepidiprofundi DSM 19306.</title>
        <authorList>
            <person name="Poehlein A."/>
            <person name="Daniel R."/>
        </authorList>
    </citation>
    <scope>NUCLEOTIDE SEQUENCE [LARGE SCALE GENOMIC DNA]</scope>
    <source>
        <strain evidence="9 10">DSM 19306</strain>
    </source>
</reference>
<dbReference type="HAMAP" id="MF_01416">
    <property type="entry name" value="ATP_synth_delta_bact"/>
    <property type="match status" value="1"/>
</dbReference>
<evidence type="ECO:0000256" key="8">
    <source>
        <dbReference type="HAMAP-Rule" id="MF_01416"/>
    </source>
</evidence>
<comment type="subcellular location">
    <subcellularLocation>
        <location evidence="8">Cell membrane</location>
        <topology evidence="8">Peripheral membrane protein</topology>
    </subcellularLocation>
    <subcellularLocation>
        <location evidence="1">Membrane</location>
    </subcellularLocation>
</comment>